<sequence>MSNGRKIYRTYREFINNVPVPQADIDFFSKIACAKPYIHNTSMYRIIPFPSRFDKGEDTTDRFFSNVINTPETIPQLIAVMRRPESNPNTAALLATGLGKSSATSAAAAAAAAAAERNSPSATDPDYLLFVQLGPSLSGFRDTVHGGVLATLFDEALGNCVEGFRQDISVTGGEESPRLYTAKLDVSYRSPVETPGIVVVKAWLKGVEGRKWFLDGQIAGEDGTVRAEAKSLWVMEKTTRGKHAAVL</sequence>
<dbReference type="Proteomes" id="UP000182235">
    <property type="component" value="Unassembled WGS sequence"/>
</dbReference>
<protein>
    <recommendedName>
        <fullName evidence="1">Thioesterase domain-containing protein</fullName>
    </recommendedName>
</protein>
<dbReference type="SUPFAM" id="SSF54637">
    <property type="entry name" value="Thioesterase/thiol ester dehydrase-isomerase"/>
    <property type="match status" value="1"/>
</dbReference>
<accession>A0A1J9QFA8</accession>
<organism evidence="2 3">
    <name type="scientific">Emergomyces pasteurianus Ep9510</name>
    <dbReference type="NCBI Taxonomy" id="1447872"/>
    <lineage>
        <taxon>Eukaryota</taxon>
        <taxon>Fungi</taxon>
        <taxon>Dikarya</taxon>
        <taxon>Ascomycota</taxon>
        <taxon>Pezizomycotina</taxon>
        <taxon>Eurotiomycetes</taxon>
        <taxon>Eurotiomycetidae</taxon>
        <taxon>Onygenales</taxon>
        <taxon>Ajellomycetaceae</taxon>
        <taxon>Emergomyces</taxon>
    </lineage>
</organism>
<proteinExistence type="predicted"/>
<evidence type="ECO:0000259" key="1">
    <source>
        <dbReference type="Pfam" id="PF03061"/>
    </source>
</evidence>
<dbReference type="Gene3D" id="3.10.129.10">
    <property type="entry name" value="Hotdog Thioesterase"/>
    <property type="match status" value="1"/>
</dbReference>
<reference evidence="2 3" key="1">
    <citation type="submission" date="2015-07" db="EMBL/GenBank/DDBJ databases">
        <title>Emmonsia species relationships and genome sequence.</title>
        <authorList>
            <consortium name="The Broad Institute Genomics Platform"/>
            <person name="Cuomo C.A."/>
            <person name="Munoz J.F."/>
            <person name="Imamovic A."/>
            <person name="Priest M.E."/>
            <person name="Young S."/>
            <person name="Clay O.K."/>
            <person name="McEwen J.G."/>
        </authorList>
    </citation>
    <scope>NUCLEOTIDE SEQUENCE [LARGE SCALE GENOMIC DNA]</scope>
    <source>
        <strain evidence="2 3">UAMH 9510</strain>
    </source>
</reference>
<name>A0A1J9QFA8_9EURO</name>
<comment type="caution">
    <text evidence="2">The sequence shown here is derived from an EMBL/GenBank/DDBJ whole genome shotgun (WGS) entry which is preliminary data.</text>
</comment>
<evidence type="ECO:0000313" key="2">
    <source>
        <dbReference type="EMBL" id="OJD13869.1"/>
    </source>
</evidence>
<dbReference type="InterPro" id="IPR006683">
    <property type="entry name" value="Thioestr_dom"/>
</dbReference>
<dbReference type="PANTHER" id="PTHR47260:SF3">
    <property type="entry name" value="THIOESTERASE FAMILY PROTEIN (AFU_ORTHOLOGUE AFUA_7G03960)"/>
    <property type="match status" value="1"/>
</dbReference>
<evidence type="ECO:0000313" key="3">
    <source>
        <dbReference type="Proteomes" id="UP000182235"/>
    </source>
</evidence>
<dbReference type="Pfam" id="PF03061">
    <property type="entry name" value="4HBT"/>
    <property type="match status" value="1"/>
</dbReference>
<dbReference type="InterPro" id="IPR052061">
    <property type="entry name" value="PTE-AB_protein"/>
</dbReference>
<dbReference type="STRING" id="1447872.A0A1J9QFA8"/>
<keyword evidence="3" id="KW-1185">Reference proteome</keyword>
<dbReference type="InterPro" id="IPR029069">
    <property type="entry name" value="HotDog_dom_sf"/>
</dbReference>
<dbReference type="AlphaFoldDB" id="A0A1J9QFA8"/>
<dbReference type="CDD" id="cd03443">
    <property type="entry name" value="PaaI_thioesterase"/>
    <property type="match status" value="1"/>
</dbReference>
<feature type="domain" description="Thioesterase" evidence="1">
    <location>
        <begin position="143"/>
        <end position="225"/>
    </location>
</feature>
<dbReference type="EMBL" id="LGRN01000261">
    <property type="protein sequence ID" value="OJD13869.1"/>
    <property type="molecule type" value="Genomic_DNA"/>
</dbReference>
<dbReference type="PANTHER" id="PTHR47260">
    <property type="entry name" value="UPF0644 PROTEIN PB2B4.06"/>
    <property type="match status" value="1"/>
</dbReference>
<gene>
    <name evidence="2" type="ORF">AJ78_05716</name>
</gene>
<dbReference type="OrthoDB" id="506431at2759"/>